<reference evidence="3 4" key="1">
    <citation type="submission" date="2015-07" db="EMBL/GenBank/DDBJ databases">
        <title>Whole genome sequence of Ardenticatena maritima DSM 23922.</title>
        <authorList>
            <person name="Hemp J."/>
            <person name="Ward L.M."/>
            <person name="Pace L.A."/>
            <person name="Fischer W.W."/>
        </authorList>
    </citation>
    <scope>NUCLEOTIDE SEQUENCE [LARGE SCALE GENOMIC DNA]</scope>
    <source>
        <strain evidence="3 4">110S</strain>
    </source>
</reference>
<proteinExistence type="predicted"/>
<dbReference type="PANTHER" id="PTHR33542">
    <property type="entry name" value="SIROHYDROCHLORIN FERROCHELATASE, CHLOROPLASTIC"/>
    <property type="match status" value="1"/>
</dbReference>
<evidence type="ECO:0000256" key="2">
    <source>
        <dbReference type="ARBA" id="ARBA00023239"/>
    </source>
</evidence>
<dbReference type="EMBL" id="LGKN01000006">
    <property type="protein sequence ID" value="KPL87094.1"/>
    <property type="molecule type" value="Genomic_DNA"/>
</dbReference>
<accession>A0A0P6XS39</accession>
<dbReference type="CDD" id="cd03414">
    <property type="entry name" value="CbiX_SirB_C"/>
    <property type="match status" value="1"/>
</dbReference>
<keyword evidence="1" id="KW-0479">Metal-binding</keyword>
<dbReference type="Proteomes" id="UP000050502">
    <property type="component" value="Unassembled WGS sequence"/>
</dbReference>
<sequence>MPTILLIAHGSRDPASIAEMQAFGREAARRLPYPVHMAFLELTDPPAAVALRSLVASGERHVIVMPLLVGPAGHQKNDIPALIHWARAQWPHVRIEYGTPFDTHALVVRVLQARIAEAVAALPDYVEEETAILLAGRGSTDPDSNSNVYKLARLLWEGHTWLSVEVAFFSLTTPRVPDAVARAARLGARRLVLAPHFLFTGLTLQWVREQAEAAAQEWGVEFIAAEHMGLHPLLFDLLNVRLEEVLHGRTAMNCDACKYRFPFAGMEAAVGQPQTSDEEHGLRGIA</sequence>
<evidence type="ECO:0008006" key="5">
    <source>
        <dbReference type="Google" id="ProtNLM"/>
    </source>
</evidence>
<organism evidence="3 4">
    <name type="scientific">Ardenticatena maritima</name>
    <dbReference type="NCBI Taxonomy" id="872965"/>
    <lineage>
        <taxon>Bacteria</taxon>
        <taxon>Bacillati</taxon>
        <taxon>Chloroflexota</taxon>
        <taxon>Ardenticatenia</taxon>
        <taxon>Ardenticatenales</taxon>
        <taxon>Ardenticatenaceae</taxon>
        <taxon>Ardenticatena</taxon>
    </lineage>
</organism>
<dbReference type="GO" id="GO:0046872">
    <property type="term" value="F:metal ion binding"/>
    <property type="evidence" value="ECO:0007669"/>
    <property type="project" value="UniProtKB-KW"/>
</dbReference>
<gene>
    <name evidence="3" type="ORF">SE16_11065</name>
</gene>
<keyword evidence="2" id="KW-0456">Lyase</keyword>
<dbReference type="SUPFAM" id="SSF53800">
    <property type="entry name" value="Chelatase"/>
    <property type="match status" value="1"/>
</dbReference>
<comment type="caution">
    <text evidence="3">The sequence shown here is derived from an EMBL/GenBank/DDBJ whole genome shotgun (WGS) entry which is preliminary data.</text>
</comment>
<evidence type="ECO:0000313" key="3">
    <source>
        <dbReference type="EMBL" id="KPL87094.1"/>
    </source>
</evidence>
<dbReference type="InterPro" id="IPR050963">
    <property type="entry name" value="Sirohydro_Cobaltochel/CbiX"/>
</dbReference>
<dbReference type="RefSeq" id="WP_060687597.1">
    <property type="nucleotide sequence ID" value="NZ_LGKN01000006.1"/>
</dbReference>
<name>A0A0P6XS39_9CHLR</name>
<dbReference type="PANTHER" id="PTHR33542:SF3">
    <property type="entry name" value="SIROHYDROCHLORIN FERROCHELATASE, CHLOROPLASTIC"/>
    <property type="match status" value="1"/>
</dbReference>
<dbReference type="GO" id="GO:0016829">
    <property type="term" value="F:lyase activity"/>
    <property type="evidence" value="ECO:0007669"/>
    <property type="project" value="UniProtKB-KW"/>
</dbReference>
<dbReference type="Pfam" id="PF01903">
    <property type="entry name" value="CbiX"/>
    <property type="match status" value="2"/>
</dbReference>
<dbReference type="CDD" id="cd03416">
    <property type="entry name" value="CbiX_SirB_N"/>
    <property type="match status" value="1"/>
</dbReference>
<protein>
    <recommendedName>
        <fullName evidence="5">Sirohydrochlorin cobaltochelatase</fullName>
    </recommendedName>
</protein>
<dbReference type="InterPro" id="IPR002762">
    <property type="entry name" value="CbiX-like"/>
</dbReference>
<evidence type="ECO:0000313" key="4">
    <source>
        <dbReference type="Proteomes" id="UP000050502"/>
    </source>
</evidence>
<dbReference type="AlphaFoldDB" id="A0A0P6XS39"/>
<dbReference type="Gene3D" id="3.40.50.1400">
    <property type="match status" value="2"/>
</dbReference>
<evidence type="ECO:0000256" key="1">
    <source>
        <dbReference type="ARBA" id="ARBA00022723"/>
    </source>
</evidence>